<protein>
    <submittedName>
        <fullName evidence="1">Uncharacterized protein</fullName>
    </submittedName>
</protein>
<name>A0A1S9P6R1_9SPHI</name>
<dbReference type="Proteomes" id="UP000189739">
    <property type="component" value="Unassembled WGS sequence"/>
</dbReference>
<gene>
    <name evidence="1" type="ORF">BC343_19610</name>
</gene>
<proteinExistence type="predicted"/>
<comment type="caution">
    <text evidence="1">The sequence shown here is derived from an EMBL/GenBank/DDBJ whole genome shotgun (WGS) entry which is preliminary data.</text>
</comment>
<organism evidence="1 2">
    <name type="scientific">Mucilaginibacter pedocola</name>
    <dbReference type="NCBI Taxonomy" id="1792845"/>
    <lineage>
        <taxon>Bacteria</taxon>
        <taxon>Pseudomonadati</taxon>
        <taxon>Bacteroidota</taxon>
        <taxon>Sphingobacteriia</taxon>
        <taxon>Sphingobacteriales</taxon>
        <taxon>Sphingobacteriaceae</taxon>
        <taxon>Mucilaginibacter</taxon>
    </lineage>
</organism>
<evidence type="ECO:0000313" key="2">
    <source>
        <dbReference type="Proteomes" id="UP000189739"/>
    </source>
</evidence>
<sequence length="70" mass="8046">MEMAGLCGRTFLQFFEFLHSSFIKRIDIFIISSSTDPNDRSLTRIYPFVKGYFDKASGLDAAFNLPQFLL</sequence>
<reference evidence="1 2" key="1">
    <citation type="submission" date="2016-07" db="EMBL/GenBank/DDBJ databases">
        <title>Genomic analysis of zinc-resistant bacterium Mucilaginibacter pedocola TBZ30.</title>
        <authorList>
            <person name="Huang J."/>
            <person name="Tang J."/>
        </authorList>
    </citation>
    <scope>NUCLEOTIDE SEQUENCE [LARGE SCALE GENOMIC DNA]</scope>
    <source>
        <strain evidence="1 2">TBZ30</strain>
    </source>
</reference>
<dbReference type="AlphaFoldDB" id="A0A1S9P6R1"/>
<keyword evidence="2" id="KW-1185">Reference proteome</keyword>
<dbReference type="EMBL" id="MBTF01000039">
    <property type="protein sequence ID" value="OOQ56635.1"/>
    <property type="molecule type" value="Genomic_DNA"/>
</dbReference>
<evidence type="ECO:0000313" key="1">
    <source>
        <dbReference type="EMBL" id="OOQ56635.1"/>
    </source>
</evidence>
<accession>A0A1S9P6R1</accession>